<dbReference type="EMBL" id="FMTM01000008">
    <property type="protein sequence ID" value="SCW76992.1"/>
    <property type="molecule type" value="Genomic_DNA"/>
</dbReference>
<sequence length="297" mass="33551">MLEKMTHVKNPLSVVAIFACFAEVSGTAILPFLGKETQDIYVWFLMTFPTLLVVLFFAVLNWNHTVLYAPSDFKDETNWLTLLVKASPVAVEIKAQEEVAEAGLDEAGRSFLEDAEPVEETNQAELLPVQENDTPLPSPPKTSSQVSYSKFSEERTRFLRKRTKDAEQRVLAKLERERGLLFATNVSPSNRPNLVFDAVSMALNETTVVEVKYTARASYPLAVVGQVYDRVKELKKDMNVPRSFKMKLILVFITSDDTSDAEQLKLINRAKKLASNYPFQVEVLIYRYSETAVEPSL</sequence>
<keyword evidence="2" id="KW-0472">Membrane</keyword>
<feature type="transmembrane region" description="Helical" evidence="2">
    <location>
        <begin position="12"/>
        <end position="34"/>
    </location>
</feature>
<reference evidence="3 4" key="1">
    <citation type="submission" date="2016-10" db="EMBL/GenBank/DDBJ databases">
        <authorList>
            <person name="de Groot N.N."/>
        </authorList>
    </citation>
    <scope>NUCLEOTIDE SEQUENCE [LARGE SCALE GENOMIC DNA]</scope>
    <source>
        <strain evidence="3 4">CGMCC 1.3401</strain>
    </source>
</reference>
<feature type="transmembrane region" description="Helical" evidence="2">
    <location>
        <begin position="40"/>
        <end position="60"/>
    </location>
</feature>
<dbReference type="AlphaFoldDB" id="A0A1G4T6A4"/>
<dbReference type="RefSeq" id="WP_092587221.1">
    <property type="nucleotide sequence ID" value="NZ_FMTM01000008.1"/>
</dbReference>
<evidence type="ECO:0000256" key="1">
    <source>
        <dbReference type="SAM" id="MobiDB-lite"/>
    </source>
</evidence>
<gene>
    <name evidence="3" type="ORF">SAMN02927900_04747</name>
</gene>
<name>A0A1G4T6A4_9HYPH</name>
<dbReference type="PROSITE" id="PS51257">
    <property type="entry name" value="PROKAR_LIPOPROTEIN"/>
    <property type="match status" value="1"/>
</dbReference>
<accession>A0A1G4T6A4</accession>
<keyword evidence="2" id="KW-1133">Transmembrane helix</keyword>
<protein>
    <submittedName>
        <fullName evidence="3">Uncharacterized protein</fullName>
    </submittedName>
</protein>
<dbReference type="Proteomes" id="UP000199542">
    <property type="component" value="Unassembled WGS sequence"/>
</dbReference>
<keyword evidence="2" id="KW-0812">Transmembrane</keyword>
<organism evidence="3 4">
    <name type="scientific">Rhizobium mongolense subsp. loessense</name>
    <dbReference type="NCBI Taxonomy" id="158890"/>
    <lineage>
        <taxon>Bacteria</taxon>
        <taxon>Pseudomonadati</taxon>
        <taxon>Pseudomonadota</taxon>
        <taxon>Alphaproteobacteria</taxon>
        <taxon>Hyphomicrobiales</taxon>
        <taxon>Rhizobiaceae</taxon>
        <taxon>Rhizobium/Agrobacterium group</taxon>
        <taxon>Rhizobium</taxon>
    </lineage>
</organism>
<feature type="region of interest" description="Disordered" evidence="1">
    <location>
        <begin position="122"/>
        <end position="147"/>
    </location>
</feature>
<evidence type="ECO:0000313" key="3">
    <source>
        <dbReference type="EMBL" id="SCW76992.1"/>
    </source>
</evidence>
<feature type="compositionally biased region" description="Polar residues" evidence="1">
    <location>
        <begin position="131"/>
        <end position="147"/>
    </location>
</feature>
<evidence type="ECO:0000256" key="2">
    <source>
        <dbReference type="SAM" id="Phobius"/>
    </source>
</evidence>
<proteinExistence type="predicted"/>
<evidence type="ECO:0000313" key="4">
    <source>
        <dbReference type="Proteomes" id="UP000199542"/>
    </source>
</evidence>